<proteinExistence type="predicted"/>
<name>A0ABD3E9J0_9LAMI</name>
<reference evidence="2" key="1">
    <citation type="journal article" date="2024" name="IScience">
        <title>Strigolactones Initiate the Formation of Haustorium-like Structures in Castilleja.</title>
        <authorList>
            <person name="Buerger M."/>
            <person name="Peterson D."/>
            <person name="Chory J."/>
        </authorList>
    </citation>
    <scope>NUCLEOTIDE SEQUENCE [LARGE SCALE GENOMIC DNA]</scope>
</reference>
<protein>
    <submittedName>
        <fullName evidence="1">Uncharacterized protein</fullName>
    </submittedName>
</protein>
<sequence>MVSILARLPAPPLMAVNGRQPVLGTLQRFSLPAMKETGVLNCCSDFFAGVNRSIYRHEFPIRKEENSRRASAGK</sequence>
<evidence type="ECO:0000313" key="2">
    <source>
        <dbReference type="Proteomes" id="UP001632038"/>
    </source>
</evidence>
<organism evidence="1 2">
    <name type="scientific">Castilleja foliolosa</name>
    <dbReference type="NCBI Taxonomy" id="1961234"/>
    <lineage>
        <taxon>Eukaryota</taxon>
        <taxon>Viridiplantae</taxon>
        <taxon>Streptophyta</taxon>
        <taxon>Embryophyta</taxon>
        <taxon>Tracheophyta</taxon>
        <taxon>Spermatophyta</taxon>
        <taxon>Magnoliopsida</taxon>
        <taxon>eudicotyledons</taxon>
        <taxon>Gunneridae</taxon>
        <taxon>Pentapetalae</taxon>
        <taxon>asterids</taxon>
        <taxon>lamiids</taxon>
        <taxon>Lamiales</taxon>
        <taxon>Orobanchaceae</taxon>
        <taxon>Pedicularideae</taxon>
        <taxon>Castillejinae</taxon>
        <taxon>Castilleja</taxon>
    </lineage>
</organism>
<dbReference type="AlphaFoldDB" id="A0ABD3E9J0"/>
<gene>
    <name evidence="1" type="ORF">CASFOL_007355</name>
</gene>
<accession>A0ABD3E9J0</accession>
<evidence type="ECO:0000313" key="1">
    <source>
        <dbReference type="EMBL" id="KAL3650952.1"/>
    </source>
</evidence>
<dbReference type="Proteomes" id="UP001632038">
    <property type="component" value="Unassembled WGS sequence"/>
</dbReference>
<comment type="caution">
    <text evidence="1">The sequence shown here is derived from an EMBL/GenBank/DDBJ whole genome shotgun (WGS) entry which is preliminary data.</text>
</comment>
<keyword evidence="2" id="KW-1185">Reference proteome</keyword>
<dbReference type="EMBL" id="JAVIJP010000007">
    <property type="protein sequence ID" value="KAL3650952.1"/>
    <property type="molecule type" value="Genomic_DNA"/>
</dbReference>